<accession>A0AA37JPD1</accession>
<feature type="region of interest" description="Disordered" evidence="1">
    <location>
        <begin position="39"/>
        <end position="60"/>
    </location>
</feature>
<sequence>MPFISGVKCERCGRTSYYKSIRTKKELTQDLRKLGWSIGKGTKCPNCRRGSGKSATQKQH</sequence>
<comment type="caution">
    <text evidence="2">The sequence shown here is derived from an EMBL/GenBank/DDBJ whole genome shotgun (WGS) entry which is preliminary data.</text>
</comment>
<proteinExistence type="predicted"/>
<organism evidence="2 3">
    <name type="scientific">Hungatella hathewayi</name>
    <dbReference type="NCBI Taxonomy" id="154046"/>
    <lineage>
        <taxon>Bacteria</taxon>
        <taxon>Bacillati</taxon>
        <taxon>Bacillota</taxon>
        <taxon>Clostridia</taxon>
        <taxon>Lachnospirales</taxon>
        <taxon>Lachnospiraceae</taxon>
        <taxon>Hungatella</taxon>
    </lineage>
</organism>
<evidence type="ECO:0000256" key="1">
    <source>
        <dbReference type="SAM" id="MobiDB-lite"/>
    </source>
</evidence>
<dbReference type="EMBL" id="BQNJ01000003">
    <property type="protein sequence ID" value="GKH04698.1"/>
    <property type="molecule type" value="Genomic_DNA"/>
</dbReference>
<reference evidence="2" key="1">
    <citation type="submission" date="2022-01" db="EMBL/GenBank/DDBJ databases">
        <title>Novel bile acid biosynthetic pathways are enriched in the microbiome of centenarians.</title>
        <authorList>
            <person name="Sato Y."/>
            <person name="Atarashi K."/>
            <person name="Plichta R.D."/>
            <person name="Arai Y."/>
            <person name="Sasajima S."/>
            <person name="Kearney M.S."/>
            <person name="Suda W."/>
            <person name="Takeshita K."/>
            <person name="Sasaki T."/>
            <person name="Okamoto S."/>
            <person name="Skelly N.A."/>
            <person name="Okamura Y."/>
            <person name="Vlamakis H."/>
            <person name="Li Y."/>
            <person name="Tanoue T."/>
            <person name="Takei H."/>
            <person name="Nittono H."/>
            <person name="Narushima S."/>
            <person name="Irie J."/>
            <person name="Itoh H."/>
            <person name="Moriya K."/>
            <person name="Sugiura Y."/>
            <person name="Suematsu M."/>
            <person name="Moritoki N."/>
            <person name="Shibata S."/>
            <person name="Littman R.D."/>
            <person name="Fischbach A.M."/>
            <person name="Uwamino Y."/>
            <person name="Inoue T."/>
            <person name="Honda A."/>
            <person name="Hattori M."/>
            <person name="Murai T."/>
            <person name="Xavier J.R."/>
            <person name="Hirose N."/>
            <person name="Honda K."/>
        </authorList>
    </citation>
    <scope>NUCLEOTIDE SEQUENCE</scope>
    <source>
        <strain evidence="2">CE91-St55</strain>
    </source>
</reference>
<dbReference type="Proteomes" id="UP001055091">
    <property type="component" value="Unassembled WGS sequence"/>
</dbReference>
<gene>
    <name evidence="2" type="ORF">CE91St55_66790</name>
</gene>
<name>A0AA37JPD1_9FIRM</name>
<protein>
    <submittedName>
        <fullName evidence="2">Uncharacterized protein</fullName>
    </submittedName>
</protein>
<evidence type="ECO:0000313" key="2">
    <source>
        <dbReference type="EMBL" id="GKH04698.1"/>
    </source>
</evidence>
<evidence type="ECO:0000313" key="3">
    <source>
        <dbReference type="Proteomes" id="UP001055091"/>
    </source>
</evidence>
<dbReference type="AlphaFoldDB" id="A0AA37JPD1"/>